<keyword evidence="2" id="KW-0472">Membrane</keyword>
<dbReference type="PANTHER" id="PTHR11640">
    <property type="entry name" value="NEPHRIN"/>
    <property type="match status" value="1"/>
</dbReference>
<keyword evidence="5" id="KW-0393">Immunoglobulin domain</keyword>
<evidence type="ECO:0000256" key="2">
    <source>
        <dbReference type="ARBA" id="ARBA00023136"/>
    </source>
</evidence>
<sequence length="204" mass="22291">GPDKAEIFPSNISSVVQNGNLDQDVRCTADCWPACTAEWYRGAITQENILPSIDGTLKLTNLIKSDAGVYICKVTNTKNFRKSQAQGNFTLDIIYGPDVVVINPPVVDPVIEGKGEVPVVCTADCFPPCHITWYKDDILVNSNEGVIDLMAVSERGGGVYVCLATNKQTNAISRKSIKIPVMCKFKVLNPTIPEKIYRVLSISI</sequence>
<dbReference type="InterPro" id="IPR051275">
    <property type="entry name" value="Cell_adhesion_signaling"/>
</dbReference>
<dbReference type="AlphaFoldDB" id="V4AR65"/>
<accession>V4AR65</accession>
<dbReference type="RefSeq" id="XP_009049570.1">
    <property type="nucleotide sequence ID" value="XM_009051322.1"/>
</dbReference>
<dbReference type="HOGENOM" id="CLU_1346170_0_0_1"/>
<evidence type="ECO:0000256" key="5">
    <source>
        <dbReference type="ARBA" id="ARBA00023319"/>
    </source>
</evidence>
<dbReference type="GO" id="GO:0016020">
    <property type="term" value="C:membrane"/>
    <property type="evidence" value="ECO:0007669"/>
    <property type="project" value="UniProtKB-SubCell"/>
</dbReference>
<reference evidence="7 8" key="1">
    <citation type="journal article" date="2013" name="Nature">
        <title>Insights into bilaterian evolution from three spiralian genomes.</title>
        <authorList>
            <person name="Simakov O."/>
            <person name="Marletaz F."/>
            <person name="Cho S.J."/>
            <person name="Edsinger-Gonzales E."/>
            <person name="Havlak P."/>
            <person name="Hellsten U."/>
            <person name="Kuo D.H."/>
            <person name="Larsson T."/>
            <person name="Lv J."/>
            <person name="Arendt D."/>
            <person name="Savage R."/>
            <person name="Osoegawa K."/>
            <person name="de Jong P."/>
            <person name="Grimwood J."/>
            <person name="Chapman J.A."/>
            <person name="Shapiro H."/>
            <person name="Aerts A."/>
            <person name="Otillar R.P."/>
            <person name="Terry A.Y."/>
            <person name="Boore J.L."/>
            <person name="Grigoriev I.V."/>
            <person name="Lindberg D.R."/>
            <person name="Seaver E.C."/>
            <person name="Weisblat D.A."/>
            <person name="Putnam N.H."/>
            <person name="Rokhsar D.S."/>
        </authorList>
    </citation>
    <scope>NUCLEOTIDE SEQUENCE [LARGE SCALE GENOMIC DNA]</scope>
</reference>
<evidence type="ECO:0000256" key="3">
    <source>
        <dbReference type="ARBA" id="ARBA00023157"/>
    </source>
</evidence>
<dbReference type="InterPro" id="IPR036179">
    <property type="entry name" value="Ig-like_dom_sf"/>
</dbReference>
<evidence type="ECO:0000313" key="8">
    <source>
        <dbReference type="Proteomes" id="UP000030746"/>
    </source>
</evidence>
<dbReference type="CDD" id="cd00096">
    <property type="entry name" value="Ig"/>
    <property type="match status" value="1"/>
</dbReference>
<dbReference type="KEGG" id="lgi:LOTGIDRAFT_176496"/>
<dbReference type="SMART" id="SM00409">
    <property type="entry name" value="IG"/>
    <property type="match status" value="2"/>
</dbReference>
<dbReference type="InterPro" id="IPR003598">
    <property type="entry name" value="Ig_sub2"/>
</dbReference>
<evidence type="ECO:0000256" key="4">
    <source>
        <dbReference type="ARBA" id="ARBA00023180"/>
    </source>
</evidence>
<protein>
    <recommendedName>
        <fullName evidence="6">Ig-like domain-containing protein</fullName>
    </recommendedName>
</protein>
<dbReference type="OrthoDB" id="6161611at2759"/>
<keyword evidence="4" id="KW-0325">Glycoprotein</keyword>
<dbReference type="Proteomes" id="UP000030746">
    <property type="component" value="Unassembled WGS sequence"/>
</dbReference>
<name>V4AR65_LOTGI</name>
<dbReference type="CTD" id="20243804"/>
<dbReference type="SUPFAM" id="SSF48726">
    <property type="entry name" value="Immunoglobulin"/>
    <property type="match status" value="2"/>
</dbReference>
<dbReference type="EMBL" id="KB200936">
    <property type="protein sequence ID" value="ESO99742.1"/>
    <property type="molecule type" value="Genomic_DNA"/>
</dbReference>
<evidence type="ECO:0000259" key="6">
    <source>
        <dbReference type="PROSITE" id="PS50835"/>
    </source>
</evidence>
<comment type="subcellular location">
    <subcellularLocation>
        <location evidence="1">Membrane</location>
        <topology evidence="1">Single-pass type I membrane protein</topology>
    </subcellularLocation>
</comment>
<dbReference type="Gene3D" id="2.60.40.10">
    <property type="entry name" value="Immunoglobulins"/>
    <property type="match status" value="2"/>
</dbReference>
<evidence type="ECO:0000313" key="7">
    <source>
        <dbReference type="EMBL" id="ESO99742.1"/>
    </source>
</evidence>
<dbReference type="InterPro" id="IPR003599">
    <property type="entry name" value="Ig_sub"/>
</dbReference>
<dbReference type="GeneID" id="20243804"/>
<dbReference type="InterPro" id="IPR013783">
    <property type="entry name" value="Ig-like_fold"/>
</dbReference>
<feature type="non-terminal residue" evidence="7">
    <location>
        <position position="1"/>
    </location>
</feature>
<feature type="domain" description="Ig-like" evidence="6">
    <location>
        <begin position="97"/>
        <end position="178"/>
    </location>
</feature>
<dbReference type="PROSITE" id="PS50835">
    <property type="entry name" value="IG_LIKE"/>
    <property type="match status" value="2"/>
</dbReference>
<evidence type="ECO:0000256" key="1">
    <source>
        <dbReference type="ARBA" id="ARBA00004479"/>
    </source>
</evidence>
<keyword evidence="8" id="KW-1185">Reference proteome</keyword>
<feature type="domain" description="Ig-like" evidence="6">
    <location>
        <begin position="2"/>
        <end position="90"/>
    </location>
</feature>
<organism evidence="7 8">
    <name type="scientific">Lottia gigantea</name>
    <name type="common">Giant owl limpet</name>
    <dbReference type="NCBI Taxonomy" id="225164"/>
    <lineage>
        <taxon>Eukaryota</taxon>
        <taxon>Metazoa</taxon>
        <taxon>Spiralia</taxon>
        <taxon>Lophotrochozoa</taxon>
        <taxon>Mollusca</taxon>
        <taxon>Gastropoda</taxon>
        <taxon>Patellogastropoda</taxon>
        <taxon>Lottioidea</taxon>
        <taxon>Lottiidae</taxon>
        <taxon>Lottia</taxon>
    </lineage>
</organism>
<proteinExistence type="predicted"/>
<dbReference type="SMART" id="SM00408">
    <property type="entry name" value="IGc2"/>
    <property type="match status" value="2"/>
</dbReference>
<dbReference type="OMA" id="MCELIMV"/>
<dbReference type="STRING" id="225164.V4AR65"/>
<dbReference type="InterPro" id="IPR007110">
    <property type="entry name" value="Ig-like_dom"/>
</dbReference>
<gene>
    <name evidence="7" type="ORF">LOTGIDRAFT_176496</name>
</gene>
<keyword evidence="3" id="KW-1015">Disulfide bond</keyword>